<proteinExistence type="predicted"/>
<keyword evidence="3" id="KW-1185">Reference proteome</keyword>
<evidence type="ECO:0000256" key="1">
    <source>
        <dbReference type="SAM" id="SignalP"/>
    </source>
</evidence>
<protein>
    <submittedName>
        <fullName evidence="2">Uncharacterized protein</fullName>
    </submittedName>
</protein>
<accession>A0A426DD87</accession>
<organism evidence="2 3">
    <name type="scientific">Schaedlerella arabinosiphila</name>
    <dbReference type="NCBI Taxonomy" id="2044587"/>
    <lineage>
        <taxon>Bacteria</taxon>
        <taxon>Bacillati</taxon>
        <taxon>Bacillota</taxon>
        <taxon>Clostridia</taxon>
        <taxon>Lachnospirales</taxon>
        <taxon>Lachnospiraceae</taxon>
        <taxon>Schaedlerella</taxon>
    </lineage>
</organism>
<evidence type="ECO:0000313" key="2">
    <source>
        <dbReference type="EMBL" id="RRK30691.1"/>
    </source>
</evidence>
<feature type="chain" id="PRO_5038928169" evidence="1">
    <location>
        <begin position="25"/>
        <end position="263"/>
    </location>
</feature>
<dbReference type="RefSeq" id="WP_125126496.1">
    <property type="nucleotide sequence ID" value="NZ_RHJS01000002.1"/>
</dbReference>
<dbReference type="EMBL" id="RHJS01000002">
    <property type="protein sequence ID" value="RRK30691.1"/>
    <property type="molecule type" value="Genomic_DNA"/>
</dbReference>
<comment type="caution">
    <text evidence="2">The sequence shown here is derived from an EMBL/GenBank/DDBJ whole genome shotgun (WGS) entry which is preliminary data.</text>
</comment>
<dbReference type="Proteomes" id="UP000274920">
    <property type="component" value="Unassembled WGS sequence"/>
</dbReference>
<sequence>MLSFKRRNAAVFILLAAVMLTACGRDQPSDARAEEIIHDFWQGDYEYTQTVYSTIGEEQRKLYGETRGKLISDPYQQYERAADASEQGITEQYWYTRDGQVVYNFKAPTADSLNHWTTIQSGVKGSCVYIKEGQPFVFDREETISGRKSYVYRARFEEEYAADYSRLPEEERNGVTEIAVPYRMDVEYYIDFSENEVVRIRLDMTDAAKAGEIANLMFSGMTREEAEEQLRQNGTEEAYEMFYDIQNFNGPVEINAPQDLEEL</sequence>
<keyword evidence="1" id="KW-0732">Signal</keyword>
<dbReference type="PROSITE" id="PS51257">
    <property type="entry name" value="PROKAR_LIPOPROTEIN"/>
    <property type="match status" value="1"/>
</dbReference>
<gene>
    <name evidence="2" type="ORF">EBB54_04335</name>
</gene>
<feature type="signal peptide" evidence="1">
    <location>
        <begin position="1"/>
        <end position="24"/>
    </location>
</feature>
<name>A0A426DD87_9FIRM</name>
<dbReference type="AlphaFoldDB" id="A0A426DD87"/>
<reference evidence="2" key="1">
    <citation type="submission" date="2018-10" db="EMBL/GenBank/DDBJ databases">
        <title>Schaedlerella arabinophila gen. nov. sp. nov., isolated from the mouse intestinal tract and comparative analysis with the genome of the closely related altered Schaedler flora strain ASF502.</title>
        <authorList>
            <person name="Miyake S."/>
            <person name="Soh M."/>
            <person name="Seedorf H."/>
        </authorList>
    </citation>
    <scope>NUCLEOTIDE SEQUENCE [LARGE SCALE GENOMIC DNA]</scope>
    <source>
        <strain evidence="2">DSM 106076</strain>
    </source>
</reference>
<evidence type="ECO:0000313" key="3">
    <source>
        <dbReference type="Proteomes" id="UP000274920"/>
    </source>
</evidence>